<dbReference type="SUPFAM" id="SSF55347">
    <property type="entry name" value="Glyceraldehyde-3-phosphate dehydrogenase-like, C-terminal domain"/>
    <property type="match status" value="1"/>
</dbReference>
<dbReference type="EMBL" id="LT629742">
    <property type="protein sequence ID" value="SDT34399.1"/>
    <property type="molecule type" value="Genomic_DNA"/>
</dbReference>
<dbReference type="AlphaFoldDB" id="A0A1H1ZLA3"/>
<reference evidence="6" key="1">
    <citation type="submission" date="2016-10" db="EMBL/GenBank/DDBJ databases">
        <authorList>
            <person name="Varghese N."/>
            <person name="Submissions S."/>
        </authorList>
    </citation>
    <scope>NUCLEOTIDE SEQUENCE [LARGE SCALE GENOMIC DNA]</scope>
    <source>
        <strain evidence="6">DSM 21772</strain>
    </source>
</reference>
<feature type="domain" description="Gfo/Idh/MocA-like oxidoreductase N-terminal" evidence="3">
    <location>
        <begin position="34"/>
        <end position="149"/>
    </location>
</feature>
<evidence type="ECO:0000313" key="6">
    <source>
        <dbReference type="Proteomes" id="UP000181956"/>
    </source>
</evidence>
<dbReference type="InterPro" id="IPR000683">
    <property type="entry name" value="Gfo/Idh/MocA-like_OxRdtase_N"/>
</dbReference>
<evidence type="ECO:0000256" key="2">
    <source>
        <dbReference type="ARBA" id="ARBA00023027"/>
    </source>
</evidence>
<evidence type="ECO:0000256" key="1">
    <source>
        <dbReference type="ARBA" id="ARBA00023002"/>
    </source>
</evidence>
<dbReference type="InterPro" id="IPR036291">
    <property type="entry name" value="NAD(P)-bd_dom_sf"/>
</dbReference>
<protein>
    <submittedName>
        <fullName evidence="5">Predicted dehydrogenase</fullName>
    </submittedName>
</protein>
<dbReference type="GO" id="GO:0016491">
    <property type="term" value="F:oxidoreductase activity"/>
    <property type="evidence" value="ECO:0007669"/>
    <property type="project" value="UniProtKB-KW"/>
</dbReference>
<dbReference type="Pfam" id="PF22725">
    <property type="entry name" value="GFO_IDH_MocA_C3"/>
    <property type="match status" value="1"/>
</dbReference>
<feature type="domain" description="GFO/IDH/MocA-like oxidoreductase" evidence="4">
    <location>
        <begin position="159"/>
        <end position="291"/>
    </location>
</feature>
<keyword evidence="6" id="KW-1185">Reference proteome</keyword>
<dbReference type="STRING" id="412690.SAMN04489834_3501"/>
<sequence length="392" mass="41064">MTKTVIDSAATADATSPARAAFAEAAAGRTGALRAGFIGAGFMAAVHSRAARAARATLAGAAASSSASAEQAAALLGLERSYSSVNELLSDGDIDVVHICTPNTTHAPFALAALDAGKHVICEKPLATSVGDAAELARRAEASGLSATVPFVYRFHPMVREARARVLSGETGRLLSLTGGYLQDWLAEPLSDDWRVNAELGGPSRAFADIGSHLVDLLEFVTGDRIARLNATTRTVYGERSSNRDIATEDLVALVVEMRGGAVGTLLISQVALGRKNSLVLEISGTEESIRFDQERPDELWLGRRSGFRHLVRDPGLLSPDAARLSVVPAGHPMGYQDAFNSFVADSYSAAVAPDGARPEGLPTFADGLRAVRVTAAVLESAASGRWVEVTE</sequence>
<dbReference type="Proteomes" id="UP000181956">
    <property type="component" value="Chromosome I"/>
</dbReference>
<keyword evidence="1" id="KW-0560">Oxidoreductase</keyword>
<name>A0A1H1ZLA3_9MICO</name>
<accession>A0A1H1ZLA3</accession>
<dbReference type="PANTHER" id="PTHR43818">
    <property type="entry name" value="BCDNA.GH03377"/>
    <property type="match status" value="1"/>
</dbReference>
<dbReference type="SUPFAM" id="SSF51735">
    <property type="entry name" value="NAD(P)-binding Rossmann-fold domains"/>
    <property type="match status" value="1"/>
</dbReference>
<proteinExistence type="predicted"/>
<dbReference type="Gene3D" id="3.40.50.720">
    <property type="entry name" value="NAD(P)-binding Rossmann-like Domain"/>
    <property type="match status" value="1"/>
</dbReference>
<evidence type="ECO:0000313" key="5">
    <source>
        <dbReference type="EMBL" id="SDT34399.1"/>
    </source>
</evidence>
<dbReference type="RefSeq" id="WP_083365181.1">
    <property type="nucleotide sequence ID" value="NZ_LT629742.1"/>
</dbReference>
<evidence type="ECO:0000259" key="4">
    <source>
        <dbReference type="Pfam" id="PF22725"/>
    </source>
</evidence>
<dbReference type="Pfam" id="PF01408">
    <property type="entry name" value="GFO_IDH_MocA"/>
    <property type="match status" value="1"/>
</dbReference>
<keyword evidence="2" id="KW-0520">NAD</keyword>
<gene>
    <name evidence="5" type="ORF">SAMN04489834_3501</name>
</gene>
<dbReference type="Gene3D" id="3.30.360.10">
    <property type="entry name" value="Dihydrodipicolinate Reductase, domain 2"/>
    <property type="match status" value="1"/>
</dbReference>
<organism evidence="5 6">
    <name type="scientific">Microterricola viridarii</name>
    <dbReference type="NCBI Taxonomy" id="412690"/>
    <lineage>
        <taxon>Bacteria</taxon>
        <taxon>Bacillati</taxon>
        <taxon>Actinomycetota</taxon>
        <taxon>Actinomycetes</taxon>
        <taxon>Micrococcales</taxon>
        <taxon>Microbacteriaceae</taxon>
        <taxon>Microterricola</taxon>
    </lineage>
</organism>
<dbReference type="OrthoDB" id="9792085at2"/>
<dbReference type="GO" id="GO:0000166">
    <property type="term" value="F:nucleotide binding"/>
    <property type="evidence" value="ECO:0007669"/>
    <property type="project" value="InterPro"/>
</dbReference>
<dbReference type="InterPro" id="IPR055170">
    <property type="entry name" value="GFO_IDH_MocA-like_dom"/>
</dbReference>
<evidence type="ECO:0000259" key="3">
    <source>
        <dbReference type="Pfam" id="PF01408"/>
    </source>
</evidence>
<dbReference type="InterPro" id="IPR050463">
    <property type="entry name" value="Gfo/Idh/MocA_oxidrdct_glycsds"/>
</dbReference>
<dbReference type="PANTHER" id="PTHR43818:SF11">
    <property type="entry name" value="BCDNA.GH03377"/>
    <property type="match status" value="1"/>
</dbReference>